<dbReference type="EMBL" id="SNRW01001193">
    <property type="protein sequence ID" value="KAA6397384.1"/>
    <property type="molecule type" value="Genomic_DNA"/>
</dbReference>
<evidence type="ECO:0000313" key="1">
    <source>
        <dbReference type="EMBL" id="KAA6397384.1"/>
    </source>
</evidence>
<organism evidence="1 2">
    <name type="scientific">Streblomastix strix</name>
    <dbReference type="NCBI Taxonomy" id="222440"/>
    <lineage>
        <taxon>Eukaryota</taxon>
        <taxon>Metamonada</taxon>
        <taxon>Preaxostyla</taxon>
        <taxon>Oxymonadida</taxon>
        <taxon>Streblomastigidae</taxon>
        <taxon>Streblomastix</taxon>
    </lineage>
</organism>
<sequence>MPDVKADIAADGFAIDAKRYKEYSRIAEAKRLFQRIYSKKIDDNYNGFNLATEANQFIQNKNLNINVFAYEYSTATSTAANYGSYYL</sequence>
<dbReference type="Proteomes" id="UP000324800">
    <property type="component" value="Unassembled WGS sequence"/>
</dbReference>
<name>A0A5J4WQN1_9EUKA</name>
<accession>A0A5J4WQN1</accession>
<reference evidence="1 2" key="1">
    <citation type="submission" date="2019-03" db="EMBL/GenBank/DDBJ databases">
        <title>Single cell metagenomics reveals metabolic interactions within the superorganism composed of flagellate Streblomastix strix and complex community of Bacteroidetes bacteria on its surface.</title>
        <authorList>
            <person name="Treitli S.C."/>
            <person name="Kolisko M."/>
            <person name="Husnik F."/>
            <person name="Keeling P."/>
            <person name="Hampl V."/>
        </authorList>
    </citation>
    <scope>NUCLEOTIDE SEQUENCE [LARGE SCALE GENOMIC DNA]</scope>
    <source>
        <strain evidence="1">ST1C</strain>
    </source>
</reference>
<protein>
    <submittedName>
        <fullName evidence="1">Uncharacterized protein</fullName>
    </submittedName>
</protein>
<gene>
    <name evidence="1" type="ORF">EZS28_007089</name>
</gene>
<dbReference type="AlphaFoldDB" id="A0A5J4WQN1"/>
<proteinExistence type="predicted"/>
<comment type="caution">
    <text evidence="1">The sequence shown here is derived from an EMBL/GenBank/DDBJ whole genome shotgun (WGS) entry which is preliminary data.</text>
</comment>
<evidence type="ECO:0000313" key="2">
    <source>
        <dbReference type="Proteomes" id="UP000324800"/>
    </source>
</evidence>